<dbReference type="PROSITE" id="PS51257">
    <property type="entry name" value="PROKAR_LIPOPROTEIN"/>
    <property type="match status" value="1"/>
</dbReference>
<dbReference type="EMBL" id="JACEIQ010000001">
    <property type="protein sequence ID" value="MBA4492725.1"/>
    <property type="molecule type" value="Genomic_DNA"/>
</dbReference>
<dbReference type="PROSITE" id="PS50234">
    <property type="entry name" value="VWFA"/>
    <property type="match status" value="1"/>
</dbReference>
<keyword evidence="2" id="KW-0732">Signal</keyword>
<dbReference type="Proteomes" id="UP000535491">
    <property type="component" value="Unassembled WGS sequence"/>
</dbReference>
<dbReference type="AlphaFoldDB" id="A0A7W2A6N0"/>
<dbReference type="InterPro" id="IPR002035">
    <property type="entry name" value="VWF_A"/>
</dbReference>
<organism evidence="4 5">
    <name type="scientific">Paenactinomyces guangxiensis</name>
    <dbReference type="NCBI Taxonomy" id="1490290"/>
    <lineage>
        <taxon>Bacteria</taxon>
        <taxon>Bacillati</taxon>
        <taxon>Bacillota</taxon>
        <taxon>Bacilli</taxon>
        <taxon>Bacillales</taxon>
        <taxon>Thermoactinomycetaceae</taxon>
        <taxon>Paenactinomyces</taxon>
    </lineage>
</organism>
<evidence type="ECO:0000313" key="5">
    <source>
        <dbReference type="Proteomes" id="UP000535491"/>
    </source>
</evidence>
<sequence>MRPAKRLLIACLICFSWTLSGCASVIQQIQQTTGSKIEKVDELASQAAEEEEAEEKVIVKEDEIPKSPSPHIELKQILNDIGKGKYAGDNYDQSKVTKALNQMPKGLSEDKAYAYLLGLVGESYKKDVEIFDGMENPDYGEKLRALEALIPPKAKEKPPAAKPNPAQAQKPPEPPPKKANIVVLLDASGSMGGKMDGQEKMAEVEEAIRDFAAKLPKERYTLTLRVYGHKGSNKKKDKALSCSDVEKVYMANQYDAKKLASVFNKVNPTGWTPFAYAISSSYQDMQKGTPDTVENMVLVISDGSDTCGGNPLEAARLINRSQFRAKVHIIGLDVEHEIENELRKVSDITGGDYRTVENAEELKETLQTRVKDVQQLNAPWAQRAAEAIYQSYRYDDQRLEKHYEKIVTKSDQEYKRLDEANDYIKEKGKIDGEAWVEIGSWIDHRWKQVGGYADERQENIGEALDEEWKESFGELEKVWQENGGKPQDLAKIKREKIEEELESKIREGKDRIGKMRVPVGETATDRSE</sequence>
<gene>
    <name evidence="4" type="ORF">H1191_00160</name>
</gene>
<dbReference type="RefSeq" id="WP_181749966.1">
    <property type="nucleotide sequence ID" value="NZ_JACEIQ010000001.1"/>
</dbReference>
<feature type="chain" id="PRO_5031390162" evidence="2">
    <location>
        <begin position="24"/>
        <end position="528"/>
    </location>
</feature>
<keyword evidence="5" id="KW-1185">Reference proteome</keyword>
<reference evidence="4 5" key="1">
    <citation type="submission" date="2020-07" db="EMBL/GenBank/DDBJ databases">
        <authorList>
            <person name="Feng H."/>
        </authorList>
    </citation>
    <scope>NUCLEOTIDE SEQUENCE [LARGE SCALE GENOMIC DNA]</scope>
    <source>
        <strain evidence="5">s-10</strain>
    </source>
</reference>
<evidence type="ECO:0000313" key="4">
    <source>
        <dbReference type="EMBL" id="MBA4492725.1"/>
    </source>
</evidence>
<accession>A0A7W2A6N0</accession>
<name>A0A7W2A6N0_9BACL</name>
<evidence type="ECO:0000256" key="1">
    <source>
        <dbReference type="SAM" id="MobiDB-lite"/>
    </source>
</evidence>
<protein>
    <submittedName>
        <fullName evidence="4">VWA domain-containing protein</fullName>
    </submittedName>
</protein>
<comment type="caution">
    <text evidence="4">The sequence shown here is derived from an EMBL/GenBank/DDBJ whole genome shotgun (WGS) entry which is preliminary data.</text>
</comment>
<feature type="domain" description="VWFA" evidence="3">
    <location>
        <begin position="180"/>
        <end position="370"/>
    </location>
</feature>
<evidence type="ECO:0000256" key="2">
    <source>
        <dbReference type="SAM" id="SignalP"/>
    </source>
</evidence>
<feature type="region of interest" description="Disordered" evidence="1">
    <location>
        <begin position="154"/>
        <end position="177"/>
    </location>
</feature>
<feature type="signal peptide" evidence="2">
    <location>
        <begin position="1"/>
        <end position="23"/>
    </location>
</feature>
<dbReference type="SMART" id="SM00327">
    <property type="entry name" value="VWA"/>
    <property type="match status" value="1"/>
</dbReference>
<dbReference type="SUPFAM" id="SSF53300">
    <property type="entry name" value="vWA-like"/>
    <property type="match status" value="1"/>
</dbReference>
<evidence type="ECO:0000259" key="3">
    <source>
        <dbReference type="PROSITE" id="PS50234"/>
    </source>
</evidence>
<proteinExistence type="predicted"/>
<dbReference type="Gene3D" id="3.40.50.410">
    <property type="entry name" value="von Willebrand factor, type A domain"/>
    <property type="match status" value="2"/>
</dbReference>
<dbReference type="InterPro" id="IPR036465">
    <property type="entry name" value="vWFA_dom_sf"/>
</dbReference>
<dbReference type="Pfam" id="PF00092">
    <property type="entry name" value="VWA"/>
    <property type="match status" value="1"/>
</dbReference>